<protein>
    <submittedName>
        <fullName evidence="1">Uncharacterized protein</fullName>
    </submittedName>
</protein>
<accession>A0A645B8B0</accession>
<dbReference type="AlphaFoldDB" id="A0A645B8B0"/>
<name>A0A645B8B0_9ZZZZ</name>
<dbReference type="EMBL" id="VSSQ01018265">
    <property type="protein sequence ID" value="MPM61296.1"/>
    <property type="molecule type" value="Genomic_DNA"/>
</dbReference>
<comment type="caution">
    <text evidence="1">The sequence shown here is derived from an EMBL/GenBank/DDBJ whole genome shotgun (WGS) entry which is preliminary data.</text>
</comment>
<evidence type="ECO:0000313" key="1">
    <source>
        <dbReference type="EMBL" id="MPM61296.1"/>
    </source>
</evidence>
<reference evidence="1" key="1">
    <citation type="submission" date="2019-08" db="EMBL/GenBank/DDBJ databases">
        <authorList>
            <person name="Kucharzyk K."/>
            <person name="Murdoch R.W."/>
            <person name="Higgins S."/>
            <person name="Loffler F."/>
        </authorList>
    </citation>
    <scope>NUCLEOTIDE SEQUENCE</scope>
</reference>
<gene>
    <name evidence="1" type="ORF">SDC9_108154</name>
</gene>
<sequence>MQATSCPDAIARVITKVLKYKDSNGDEAEHYGGIMPVAEPSHTGESDSIRYCPECGAKVTHEGGCVICRNCGYSKCG</sequence>
<proteinExistence type="predicted"/>
<organism evidence="1">
    <name type="scientific">bioreactor metagenome</name>
    <dbReference type="NCBI Taxonomy" id="1076179"/>
    <lineage>
        <taxon>unclassified sequences</taxon>
        <taxon>metagenomes</taxon>
        <taxon>ecological metagenomes</taxon>
    </lineage>
</organism>